<name>A0A135T0J7_9PEZI</name>
<protein>
    <submittedName>
        <fullName evidence="2">Uncharacterized protein</fullName>
    </submittedName>
</protein>
<keyword evidence="3" id="KW-1185">Reference proteome</keyword>
<feature type="transmembrane region" description="Helical" evidence="1">
    <location>
        <begin position="129"/>
        <end position="147"/>
    </location>
</feature>
<sequence length="210" mass="24071">MSQPVYQVIVTADEDKATASKRRAIYLRPFLLFWLNSLVFEVALLIVSIAAFAGWRSMFPKFMWTIVFCPLGMGGAMGGLINAFIVDRIYGRRAVHFVAILSVLVLGACNNLCYNLDLVFGWFGAQDHFWWWHWRYLGVWSVGYFNGRMMFTDEGQKSLADLGVQIFSGFEKSFISMYYLVYERSRAGVVSQIPTTIDTIDQRPLISRLK</sequence>
<keyword evidence="1" id="KW-0812">Transmembrane</keyword>
<dbReference type="EMBL" id="JEMN01001280">
    <property type="protein sequence ID" value="KXH41666.1"/>
    <property type="molecule type" value="Genomic_DNA"/>
</dbReference>
<dbReference type="AlphaFoldDB" id="A0A135T0J7"/>
<feature type="transmembrane region" description="Helical" evidence="1">
    <location>
        <begin position="62"/>
        <end position="85"/>
    </location>
</feature>
<keyword evidence="1" id="KW-1133">Transmembrane helix</keyword>
<evidence type="ECO:0000313" key="2">
    <source>
        <dbReference type="EMBL" id="KXH41666.1"/>
    </source>
</evidence>
<evidence type="ECO:0000313" key="3">
    <source>
        <dbReference type="Proteomes" id="UP000070054"/>
    </source>
</evidence>
<proteinExistence type="predicted"/>
<organism evidence="2 3">
    <name type="scientific">Colletotrichum nymphaeae SA-01</name>
    <dbReference type="NCBI Taxonomy" id="1460502"/>
    <lineage>
        <taxon>Eukaryota</taxon>
        <taxon>Fungi</taxon>
        <taxon>Dikarya</taxon>
        <taxon>Ascomycota</taxon>
        <taxon>Pezizomycotina</taxon>
        <taxon>Sordariomycetes</taxon>
        <taxon>Hypocreomycetidae</taxon>
        <taxon>Glomerellales</taxon>
        <taxon>Glomerellaceae</taxon>
        <taxon>Colletotrichum</taxon>
        <taxon>Colletotrichum acutatum species complex</taxon>
    </lineage>
</organism>
<accession>A0A135T0J7</accession>
<dbReference type="Proteomes" id="UP000070054">
    <property type="component" value="Unassembled WGS sequence"/>
</dbReference>
<reference evidence="2 3" key="1">
    <citation type="submission" date="2014-02" db="EMBL/GenBank/DDBJ databases">
        <title>The genome sequence of Colletotrichum nymphaeae SA-01.</title>
        <authorList>
            <person name="Baroncelli R."/>
            <person name="Thon M.R."/>
        </authorList>
    </citation>
    <scope>NUCLEOTIDE SEQUENCE [LARGE SCALE GENOMIC DNA]</scope>
    <source>
        <strain evidence="2 3">SA-01</strain>
    </source>
</reference>
<comment type="caution">
    <text evidence="2">The sequence shown here is derived from an EMBL/GenBank/DDBJ whole genome shotgun (WGS) entry which is preliminary data.</text>
</comment>
<dbReference type="OrthoDB" id="10019049at2759"/>
<gene>
    <name evidence="2" type="ORF">CNYM01_09843</name>
</gene>
<keyword evidence="1" id="KW-0472">Membrane</keyword>
<feature type="transmembrane region" description="Helical" evidence="1">
    <location>
        <begin position="30"/>
        <end position="56"/>
    </location>
</feature>
<feature type="transmembrane region" description="Helical" evidence="1">
    <location>
        <begin position="97"/>
        <end position="123"/>
    </location>
</feature>
<evidence type="ECO:0000256" key="1">
    <source>
        <dbReference type="SAM" id="Phobius"/>
    </source>
</evidence>